<protein>
    <submittedName>
        <fullName evidence="1">Uncharacterized protein</fullName>
    </submittedName>
</protein>
<dbReference type="EMBL" id="JBHSTP010000002">
    <property type="protein sequence ID" value="MFC6356324.1"/>
    <property type="molecule type" value="Genomic_DNA"/>
</dbReference>
<dbReference type="RefSeq" id="WP_386730575.1">
    <property type="nucleotide sequence ID" value="NZ_JBHSTP010000002.1"/>
</dbReference>
<evidence type="ECO:0000313" key="1">
    <source>
        <dbReference type="EMBL" id="MFC6356324.1"/>
    </source>
</evidence>
<dbReference type="Proteomes" id="UP001596306">
    <property type="component" value="Unassembled WGS sequence"/>
</dbReference>
<name>A0ABW1VEK6_9MICO</name>
<accession>A0ABW1VEK6</accession>
<organism evidence="1 2">
    <name type="scientific">Luethyella okanaganae</name>
    <dbReference type="NCBI Taxonomy" id="69372"/>
    <lineage>
        <taxon>Bacteria</taxon>
        <taxon>Bacillati</taxon>
        <taxon>Actinomycetota</taxon>
        <taxon>Actinomycetes</taxon>
        <taxon>Micrococcales</taxon>
        <taxon>Microbacteriaceae</taxon>
        <taxon>Luethyella</taxon>
    </lineage>
</organism>
<sequence length="152" mass="16406">MAVGVGMLVIAVWIVTLLLPNPQPLTVEAATAKVTGYLDRIESTLPVGSVLERSEEITQDSCPIEERGGQAKVRRVVYVDPVLDRVSWAATLSGEFPEADGWVVRVRTLDSRENLDIRIVGRDLIIMNLTASDASGQARITMGATSECSQPG</sequence>
<keyword evidence="2" id="KW-1185">Reference proteome</keyword>
<reference evidence="2" key="1">
    <citation type="journal article" date="2019" name="Int. J. Syst. Evol. Microbiol.">
        <title>The Global Catalogue of Microorganisms (GCM) 10K type strain sequencing project: providing services to taxonomists for standard genome sequencing and annotation.</title>
        <authorList>
            <consortium name="The Broad Institute Genomics Platform"/>
            <consortium name="The Broad Institute Genome Sequencing Center for Infectious Disease"/>
            <person name="Wu L."/>
            <person name="Ma J."/>
        </authorList>
    </citation>
    <scope>NUCLEOTIDE SEQUENCE [LARGE SCALE GENOMIC DNA]</scope>
    <source>
        <strain evidence="2">CCUG 43304</strain>
    </source>
</reference>
<proteinExistence type="predicted"/>
<gene>
    <name evidence="1" type="ORF">ACFQB0_09415</name>
</gene>
<comment type="caution">
    <text evidence="1">The sequence shown here is derived from an EMBL/GenBank/DDBJ whole genome shotgun (WGS) entry which is preliminary data.</text>
</comment>
<evidence type="ECO:0000313" key="2">
    <source>
        <dbReference type="Proteomes" id="UP001596306"/>
    </source>
</evidence>